<proteinExistence type="predicted"/>
<feature type="compositionally biased region" description="Gly residues" evidence="1">
    <location>
        <begin position="106"/>
        <end position="116"/>
    </location>
</feature>
<feature type="compositionally biased region" description="Acidic residues" evidence="1">
    <location>
        <begin position="236"/>
        <end position="250"/>
    </location>
</feature>
<feature type="compositionally biased region" description="Acidic residues" evidence="1">
    <location>
        <begin position="159"/>
        <end position="169"/>
    </location>
</feature>
<organism evidence="2 3">
    <name type="scientific">Glarea lozoyensis (strain ATCC 74030 / MF5533)</name>
    <dbReference type="NCBI Taxonomy" id="1104152"/>
    <lineage>
        <taxon>Eukaryota</taxon>
        <taxon>Fungi</taxon>
        <taxon>Dikarya</taxon>
        <taxon>Ascomycota</taxon>
        <taxon>Pezizomycotina</taxon>
        <taxon>Leotiomycetes</taxon>
        <taxon>Helotiales</taxon>
        <taxon>Helotiaceae</taxon>
        <taxon>Glarea</taxon>
    </lineage>
</organism>
<gene>
    <name evidence="2" type="ORF">M7I_1555</name>
</gene>
<protein>
    <submittedName>
        <fullName evidence="2">Uncharacterized protein</fullName>
    </submittedName>
</protein>
<reference evidence="2 3" key="1">
    <citation type="journal article" date="2012" name="Eukaryot. Cell">
        <title>Genome sequence of the fungus Glarea lozoyensis: the first genome sequence of a species from the Helotiaceae family.</title>
        <authorList>
            <person name="Youssar L."/>
            <person name="Gruening B.A."/>
            <person name="Erxleben A."/>
            <person name="Guenther S."/>
            <person name="Huettel W."/>
        </authorList>
    </citation>
    <scope>NUCLEOTIDE SEQUENCE [LARGE SCALE GENOMIC DNA]</scope>
    <source>
        <strain evidence="3">ATCC 74030 / MF5533</strain>
    </source>
</reference>
<feature type="compositionally biased region" description="Basic and acidic residues" evidence="1">
    <location>
        <begin position="251"/>
        <end position="261"/>
    </location>
</feature>
<feature type="compositionally biased region" description="Basic residues" evidence="1">
    <location>
        <begin position="209"/>
        <end position="221"/>
    </location>
</feature>
<dbReference type="Proteomes" id="UP000005446">
    <property type="component" value="Unassembled WGS sequence"/>
</dbReference>
<feature type="compositionally biased region" description="Polar residues" evidence="1">
    <location>
        <begin position="263"/>
        <end position="274"/>
    </location>
</feature>
<evidence type="ECO:0000313" key="3">
    <source>
        <dbReference type="Proteomes" id="UP000005446"/>
    </source>
</evidence>
<feature type="compositionally biased region" description="Basic and acidic residues" evidence="1">
    <location>
        <begin position="143"/>
        <end position="156"/>
    </location>
</feature>
<dbReference type="AlphaFoldDB" id="H0EGD9"/>
<dbReference type="HOGENOM" id="CLU_557824_0_0_1"/>
<evidence type="ECO:0000256" key="1">
    <source>
        <dbReference type="SAM" id="MobiDB-lite"/>
    </source>
</evidence>
<accession>H0EGD9</accession>
<dbReference type="Gene3D" id="1.10.1410.10">
    <property type="match status" value="1"/>
</dbReference>
<feature type="compositionally biased region" description="Polar residues" evidence="1">
    <location>
        <begin position="440"/>
        <end position="450"/>
    </location>
</feature>
<feature type="region of interest" description="Disordered" evidence="1">
    <location>
        <begin position="430"/>
        <end position="451"/>
    </location>
</feature>
<evidence type="ECO:0000313" key="2">
    <source>
        <dbReference type="EMBL" id="EHL02474.1"/>
    </source>
</evidence>
<feature type="region of interest" description="Disordered" evidence="1">
    <location>
        <begin position="95"/>
        <end position="300"/>
    </location>
</feature>
<dbReference type="InParanoid" id="H0EGD9"/>
<name>H0EGD9_GLAL7</name>
<keyword evidence="3" id="KW-1185">Reference proteome</keyword>
<dbReference type="EMBL" id="AGUE01000023">
    <property type="protein sequence ID" value="EHL02474.1"/>
    <property type="molecule type" value="Genomic_DNA"/>
</dbReference>
<sequence>MERNLIDLAMIIIVKRTIAHPILLGAHHHLINFAETMDMTRDLTMADALRLAEDHLQVEDRLPGMAILRGTRIALAKTTSASAMMRLQVYPRDYVRHNENSRSRGGRPGRAGYRGRGGSRRAADRDFLQTNRAPTPELMSGIDEDKGNGVRYRAMDEMSVSDEDENDDTDGPRKKRARSDAEAADGNSVPQWSNPDPYTALPPPDESQRKKKDVVKLIRKARVTDGADGSTKPGADSDDFISFDFDDDVDEPKHTFFDRSEPVPSSSVPINTPTGPKASAQRTREDHPPRPVVPESLPSAKTDPVKISMRKQLPDKPMRNAAAIDLSSDPALGNRKRTHQDEIKLEAPRELNNSANMGLCGFKTLIRVCKMAQDKQNRPRWFCYHRSKSESSPGKTTAISLNPPAYVPKDQAHNIVYKRNNMDKFSIIDPNKPDNDISGGASNTRLQSQPERAKESILGCILAGNYRSFDIQRSHLATVHEQTIGPVQD</sequence>
<comment type="caution">
    <text evidence="2">The sequence shown here is derived from an EMBL/GenBank/DDBJ whole genome shotgun (WGS) entry which is preliminary data.</text>
</comment>
<dbReference type="OrthoDB" id="273917at2759"/>